<dbReference type="Proteomes" id="UP000276254">
    <property type="component" value="Plasmid unnamed1"/>
</dbReference>
<reference evidence="8 9" key="1">
    <citation type="submission" date="2018-09" db="EMBL/GenBank/DDBJ databases">
        <title>Sphingomonas peninsula sp. nov., isolated from fildes peninsula, Antarctic soil.</title>
        <authorList>
            <person name="Yingchao G."/>
        </authorList>
    </citation>
    <scope>NUCLEOTIDE SEQUENCE [LARGE SCALE GENOMIC DNA]</scope>
    <source>
        <strain evidence="8 9">YZ-8</strain>
        <plasmid evidence="8 9">unnamed1</plasmid>
    </source>
</reference>
<evidence type="ECO:0000256" key="4">
    <source>
        <dbReference type="ARBA" id="ARBA00022827"/>
    </source>
</evidence>
<keyword evidence="9" id="KW-1185">Reference proteome</keyword>
<comment type="similarity">
    <text evidence="2">Belongs to the acyl-CoA dehydrogenase family.</text>
</comment>
<keyword evidence="3" id="KW-0285">Flavoprotein</keyword>
<dbReference type="RefSeq" id="WP_121151406.1">
    <property type="nucleotide sequence ID" value="NZ_CP032828.1"/>
</dbReference>
<dbReference type="PANTHER" id="PTHR43884">
    <property type="entry name" value="ACYL-COA DEHYDROGENASE"/>
    <property type="match status" value="1"/>
</dbReference>
<accession>A0A494TH05</accession>
<evidence type="ECO:0000259" key="7">
    <source>
        <dbReference type="Pfam" id="PF02771"/>
    </source>
</evidence>
<dbReference type="InterPro" id="IPR009075">
    <property type="entry name" value="AcylCo_DH/oxidase_C"/>
</dbReference>
<dbReference type="EMBL" id="CP032828">
    <property type="protein sequence ID" value="AYJ85126.1"/>
    <property type="molecule type" value="Genomic_DNA"/>
</dbReference>
<dbReference type="OrthoDB" id="7328575at2"/>
<dbReference type="SUPFAM" id="SSF47203">
    <property type="entry name" value="Acyl-CoA dehydrogenase C-terminal domain-like"/>
    <property type="match status" value="1"/>
</dbReference>
<evidence type="ECO:0000256" key="5">
    <source>
        <dbReference type="ARBA" id="ARBA00023002"/>
    </source>
</evidence>
<evidence type="ECO:0000256" key="3">
    <source>
        <dbReference type="ARBA" id="ARBA00022630"/>
    </source>
</evidence>
<feature type="domain" description="Acyl-CoA dehydrogenase/oxidase C-terminal" evidence="6">
    <location>
        <begin position="215"/>
        <end position="346"/>
    </location>
</feature>
<dbReference type="PANTHER" id="PTHR43884:SF20">
    <property type="entry name" value="ACYL-COA DEHYDROGENASE FADE28"/>
    <property type="match status" value="1"/>
</dbReference>
<dbReference type="SUPFAM" id="SSF56645">
    <property type="entry name" value="Acyl-CoA dehydrogenase NM domain-like"/>
    <property type="match status" value="1"/>
</dbReference>
<evidence type="ECO:0000256" key="1">
    <source>
        <dbReference type="ARBA" id="ARBA00001974"/>
    </source>
</evidence>
<dbReference type="GO" id="GO:0050660">
    <property type="term" value="F:flavin adenine dinucleotide binding"/>
    <property type="evidence" value="ECO:0007669"/>
    <property type="project" value="InterPro"/>
</dbReference>
<keyword evidence="4" id="KW-0274">FAD</keyword>
<comment type="cofactor">
    <cofactor evidence="1">
        <name>FAD</name>
        <dbReference type="ChEBI" id="CHEBI:57692"/>
    </cofactor>
</comment>
<evidence type="ECO:0000256" key="2">
    <source>
        <dbReference type="ARBA" id="ARBA00009347"/>
    </source>
</evidence>
<sequence length="351" mass="37085">MRFHPSEEQLAIQDAVRGTLEDVWPKSRVQAFVEGEADFDAESWAALMALGLGGLLLPEDKGGAGLALLDAAMVAEVAGQAAAAGPLAAQMLTAMTVSKSKNEAAQAHLEKLASGESIATFAFGGEWLPETWDATPDKGSVRFVQSASAANLFLLGTAGGGIALVEAGEGVTVEPVKSSDRTRRLSTVTFAGAKAYQLFEAGDPFVARIFDAALVLTAADALGGAQYCVDLSVAYAKEREQFGQPIGRFQALKHQLAQMALEVEPSRALVWYAGYAHDADLPDAARAAAMAKAHLADRFVSVARAAVAAHGGIGYTWEYGLNNWFRRSLFDRAYLGSPAIHRARSADLAGW</sequence>
<feature type="domain" description="Acyl-CoA dehydrogenase/oxidase N-terminal" evidence="7">
    <location>
        <begin position="6"/>
        <end position="116"/>
    </location>
</feature>
<dbReference type="Pfam" id="PF00441">
    <property type="entry name" value="Acyl-CoA_dh_1"/>
    <property type="match status" value="1"/>
</dbReference>
<proteinExistence type="inferred from homology"/>
<dbReference type="Pfam" id="PF02771">
    <property type="entry name" value="Acyl-CoA_dh_N"/>
    <property type="match status" value="1"/>
</dbReference>
<geneLocation type="plasmid" evidence="8">
    <name>unnamed1</name>
</geneLocation>
<evidence type="ECO:0000313" key="8">
    <source>
        <dbReference type="EMBL" id="AYJ85126.1"/>
    </source>
</evidence>
<name>A0A494TH05_SPHPE</name>
<keyword evidence="5" id="KW-0560">Oxidoreductase</keyword>
<evidence type="ECO:0000313" key="9">
    <source>
        <dbReference type="Proteomes" id="UP000276254"/>
    </source>
</evidence>
<evidence type="ECO:0000259" key="6">
    <source>
        <dbReference type="Pfam" id="PF00441"/>
    </source>
</evidence>
<dbReference type="InterPro" id="IPR009100">
    <property type="entry name" value="AcylCoA_DH/oxidase_NM_dom_sf"/>
</dbReference>
<dbReference type="AlphaFoldDB" id="A0A494TH05"/>
<dbReference type="InterPro" id="IPR036250">
    <property type="entry name" value="AcylCo_DH-like_C"/>
</dbReference>
<dbReference type="GO" id="GO:0003995">
    <property type="term" value="F:acyl-CoA dehydrogenase activity"/>
    <property type="evidence" value="ECO:0007669"/>
    <property type="project" value="TreeGrafter"/>
</dbReference>
<gene>
    <name evidence="8" type="ORF">D3Y57_03575</name>
</gene>
<dbReference type="InterPro" id="IPR013786">
    <property type="entry name" value="AcylCoA_DH/ox_N"/>
</dbReference>
<dbReference type="KEGG" id="spha:D3Y57_03575"/>
<organism evidence="8 9">
    <name type="scientific">Sphingomonas paeninsulae</name>
    <dbReference type="NCBI Taxonomy" id="2319844"/>
    <lineage>
        <taxon>Bacteria</taxon>
        <taxon>Pseudomonadati</taxon>
        <taxon>Pseudomonadota</taxon>
        <taxon>Alphaproteobacteria</taxon>
        <taxon>Sphingomonadales</taxon>
        <taxon>Sphingomonadaceae</taxon>
        <taxon>Sphingomonas</taxon>
    </lineage>
</organism>
<dbReference type="Gene3D" id="1.20.140.10">
    <property type="entry name" value="Butyryl-CoA Dehydrogenase, subunit A, domain 3"/>
    <property type="match status" value="1"/>
</dbReference>
<dbReference type="Gene3D" id="1.10.540.10">
    <property type="entry name" value="Acyl-CoA dehydrogenase/oxidase, N-terminal domain"/>
    <property type="match status" value="1"/>
</dbReference>
<protein>
    <submittedName>
        <fullName evidence="8">Acyl-CoA dehydrogenase</fullName>
    </submittedName>
</protein>
<keyword evidence="8" id="KW-0614">Plasmid</keyword>
<dbReference type="InterPro" id="IPR037069">
    <property type="entry name" value="AcylCoA_DH/ox_N_sf"/>
</dbReference>